<organism evidence="9 10">
    <name type="scientific">Exophiala aquamarina CBS 119918</name>
    <dbReference type="NCBI Taxonomy" id="1182545"/>
    <lineage>
        <taxon>Eukaryota</taxon>
        <taxon>Fungi</taxon>
        <taxon>Dikarya</taxon>
        <taxon>Ascomycota</taxon>
        <taxon>Pezizomycotina</taxon>
        <taxon>Eurotiomycetes</taxon>
        <taxon>Chaetothyriomycetidae</taxon>
        <taxon>Chaetothyriales</taxon>
        <taxon>Herpotrichiellaceae</taxon>
        <taxon>Exophiala</taxon>
    </lineage>
</organism>
<feature type="region of interest" description="Disordered" evidence="3">
    <location>
        <begin position="1034"/>
        <end position="1055"/>
    </location>
</feature>
<dbReference type="OrthoDB" id="27962at2759"/>
<evidence type="ECO:0000259" key="4">
    <source>
        <dbReference type="Pfam" id="PF08626"/>
    </source>
</evidence>
<dbReference type="HOGENOM" id="CLU_002231_0_0_1"/>
<dbReference type="Pfam" id="PF08626">
    <property type="entry name" value="TRAPPC9-Trs120"/>
    <property type="match status" value="1"/>
</dbReference>
<reference evidence="9 10" key="1">
    <citation type="submission" date="2013-03" db="EMBL/GenBank/DDBJ databases">
        <title>The Genome Sequence of Exophiala aquamarina CBS 119918.</title>
        <authorList>
            <consortium name="The Broad Institute Genomics Platform"/>
            <person name="Cuomo C."/>
            <person name="de Hoog S."/>
            <person name="Gorbushina A."/>
            <person name="Walker B."/>
            <person name="Young S.K."/>
            <person name="Zeng Q."/>
            <person name="Gargeya S."/>
            <person name="Fitzgerald M."/>
            <person name="Haas B."/>
            <person name="Abouelleil A."/>
            <person name="Allen A.W."/>
            <person name="Alvarado L."/>
            <person name="Arachchi H.M."/>
            <person name="Berlin A.M."/>
            <person name="Chapman S.B."/>
            <person name="Gainer-Dewar J."/>
            <person name="Goldberg J."/>
            <person name="Griggs A."/>
            <person name="Gujja S."/>
            <person name="Hansen M."/>
            <person name="Howarth C."/>
            <person name="Imamovic A."/>
            <person name="Ireland A."/>
            <person name="Larimer J."/>
            <person name="McCowan C."/>
            <person name="Murphy C."/>
            <person name="Pearson M."/>
            <person name="Poon T.W."/>
            <person name="Priest M."/>
            <person name="Roberts A."/>
            <person name="Saif S."/>
            <person name="Shea T."/>
            <person name="Sisk P."/>
            <person name="Sykes S."/>
            <person name="Wortman J."/>
            <person name="Nusbaum C."/>
            <person name="Birren B."/>
        </authorList>
    </citation>
    <scope>NUCLEOTIDE SEQUENCE [LARGE SCALE GENOMIC DNA]</scope>
    <source>
        <strain evidence="9 10">CBS 119918</strain>
    </source>
</reference>
<evidence type="ECO:0000313" key="9">
    <source>
        <dbReference type="EMBL" id="KEF61471.1"/>
    </source>
</evidence>
<dbReference type="GeneID" id="25277977"/>
<feature type="region of interest" description="Disordered" evidence="3">
    <location>
        <begin position="236"/>
        <end position="257"/>
    </location>
</feature>
<evidence type="ECO:0000256" key="3">
    <source>
        <dbReference type="SAM" id="MobiDB-lite"/>
    </source>
</evidence>
<feature type="domain" description="Trs120/TRAPPC9 fourth Ig-like" evidence="8">
    <location>
        <begin position="1223"/>
        <end position="1375"/>
    </location>
</feature>
<keyword evidence="2" id="KW-0333">Golgi apparatus</keyword>
<gene>
    <name evidence="9" type="ORF">A1O9_03037</name>
</gene>
<sequence>MGYNPFLPTAGARINTLCVPIGHVHPDRFQDFIKILRTASVVKLKVINTSNRQRRLIGNFLVSLRSSVANYARNSDTEDGSIFFDLAANQDASRADMFPLEPNGKCQVLLGLVDGKRLAHSTESGNATANGDSTTLESIRAQFAEPIINVPGLVVRQLVIFHGDHTFMDDSDILHVPETDGDEAAFDTMVRLSERWTGGIADLLKSLRDKPITMVPVGSSQGFPRISRTLVPTIPEGSSTPVSAKSSSPISAFNEPEVQSDTSRGRFSIIRGMYSLQSGLWLDAMDSLSEGATLALENQDHLWHGKALECLLVSMLLLSWSNVDYTVPQICRSLPNRSGIFGADGTTQSAGSLKTLAQLVPPLVETILESYAKISNLDLGGSLQDLLRESRVRHVNLLVTIKGAGCILNRNILDYLVSARDQSLDKPLEFEGEFVSISRAGLANILIETLQTSQSSNNLSHYTSMLVAVASSLSILGLERKHAFYLKQLMQQFAPKLVEARKLGASEVGVHPAAGLPSLSNAQQGVIPEMVVGTRIMLSLAASAYGVALPPVPSPLDRRAADISDIRDKLSIWAIEQSSGDILLKIEMLRVCVGVCEALPDIPAGLHFTSNILRASRQTVTMPMQSKPPVPIISTEEQVRLLESMRRAVSAASRLGADGYRAEYWDDFLVRDIQIFEKDTFSTLIAHKPSDLSIRTSGFADTVRDPFIYNPFSKDKHVPSAPVLIAGELATFAVVLQNPLEIEVDIEEISLITKGSAFQSSPHGIVLGPFSIQTFTLNGRPTANGDLEVIGCRARIRNCYEQEFLTFVDDWKIPLKHKPKAVFKPRFRTRLKEMADEISADRAIVLFEPPAPADLKLRVINAQPRLIVKSSTLDQPSMMLLEGESRSFTLTLTNTSATVAADLLLITTDDSVMTQLQEALSNKDLNPVEIFEVQSQIANKPAISVRKRDGPYAETLLLPNRDISYTVEVTGRPGLISAAVHADYAYLGSPSPEVRDTFYTRQIRFPIAITVNGSIELPRCNILPIHGDFAWHHGSQREEKQDASNANVSGVAASKSGQQSKIHHWLQDLAHTSDYCMLSLDLRNVWPQPLSISIQARKLPNTDQDDEELSWQNAYTVHDTLQPGIVTRVVLLLPRLFVEDPYIPVPNLDTQKQFVVSKSKMSTEAEASSRESFWYRELLLKCLRGTWIETSSGRHGEIDLRKGIRLSPRMVEALKVDHVNIDYAITLCQSGENSNRGPSVPIKQIGRSHFVVQNETFATLKVRVHNHTQDTLQLLLRLQPSLRHQPHNIALDLSKRFAWSGVLQRPLRPAIEPGGVCETELGIIALVEGNYDINASVEEIKARQKRTPGKTLDAVGGGGVERRIWQARSPCLIDALSA</sequence>
<dbReference type="Pfam" id="PF26254">
    <property type="entry name" value="Ig_TRAPPC9-Trs120_1st"/>
    <property type="match status" value="1"/>
</dbReference>
<evidence type="ECO:0000259" key="7">
    <source>
        <dbReference type="Pfam" id="PF26282"/>
    </source>
</evidence>
<evidence type="ECO:0008006" key="11">
    <source>
        <dbReference type="Google" id="ProtNLM"/>
    </source>
</evidence>
<comment type="caution">
    <text evidence="9">The sequence shown here is derived from an EMBL/GenBank/DDBJ whole genome shotgun (WGS) entry which is preliminary data.</text>
</comment>
<feature type="compositionally biased region" description="Low complexity" evidence="3">
    <location>
        <begin position="238"/>
        <end position="252"/>
    </location>
</feature>
<dbReference type="Pfam" id="PF26282">
    <property type="entry name" value="Ig_TRAPPC9-Trs120_3rd"/>
    <property type="match status" value="1"/>
</dbReference>
<dbReference type="RefSeq" id="XP_013264061.1">
    <property type="nucleotide sequence ID" value="XM_013408607.1"/>
</dbReference>
<feature type="domain" description="Trs120/TRAPPC9 third Ig-like" evidence="7">
    <location>
        <begin position="1015"/>
        <end position="1215"/>
    </location>
</feature>
<dbReference type="InterPro" id="IPR058568">
    <property type="entry name" value="Ig_TRAPPC9_Trs120_4th"/>
</dbReference>
<evidence type="ECO:0000256" key="2">
    <source>
        <dbReference type="ARBA" id="ARBA00023034"/>
    </source>
</evidence>
<feature type="domain" description="Trs120/TRAPPC9 TPR region" evidence="5">
    <location>
        <begin position="356"/>
        <end position="656"/>
    </location>
</feature>
<dbReference type="Pfam" id="PF26283">
    <property type="entry name" value="Ig_TRAPPC9-Trs120_4th"/>
    <property type="match status" value="1"/>
</dbReference>
<dbReference type="Pfam" id="PF26251">
    <property type="entry name" value="TPR_TRAPPC9-Trs120"/>
    <property type="match status" value="1"/>
</dbReference>
<dbReference type="GO" id="GO:0005802">
    <property type="term" value="C:trans-Golgi network"/>
    <property type="evidence" value="ECO:0007669"/>
    <property type="project" value="TreeGrafter"/>
</dbReference>
<dbReference type="EMBL" id="AMGV01000002">
    <property type="protein sequence ID" value="KEF61471.1"/>
    <property type="molecule type" value="Genomic_DNA"/>
</dbReference>
<comment type="subcellular location">
    <subcellularLocation>
        <location evidence="1">Golgi apparatus</location>
    </subcellularLocation>
</comment>
<evidence type="ECO:0000259" key="8">
    <source>
        <dbReference type="Pfam" id="PF26283"/>
    </source>
</evidence>
<proteinExistence type="predicted"/>
<dbReference type="InterPro" id="IPR058565">
    <property type="entry name" value="Ig_TRAPPC9_Trs120_1st"/>
</dbReference>
<evidence type="ECO:0000259" key="5">
    <source>
        <dbReference type="Pfam" id="PF26251"/>
    </source>
</evidence>
<dbReference type="PANTHER" id="PTHR21512:SF5">
    <property type="entry name" value="TRAFFICKING PROTEIN PARTICLE COMPLEX SUBUNIT 9"/>
    <property type="match status" value="1"/>
</dbReference>
<dbReference type="PANTHER" id="PTHR21512">
    <property type="entry name" value="TRAFFICKING PROTEIN PARTICLE COMPLEX SUBUNIT 9"/>
    <property type="match status" value="1"/>
</dbReference>
<dbReference type="VEuPathDB" id="FungiDB:A1O9_03037"/>
<dbReference type="STRING" id="1182545.A0A072PNK3"/>
<name>A0A072PNK3_9EURO</name>
<dbReference type="InterPro" id="IPR013935">
    <property type="entry name" value="Trs120_TRAPPC9"/>
</dbReference>
<dbReference type="Proteomes" id="UP000027920">
    <property type="component" value="Unassembled WGS sequence"/>
</dbReference>
<dbReference type="Pfam" id="PF26280">
    <property type="entry name" value="Ig_TRAPPC9-Trs120_2nd"/>
    <property type="match status" value="1"/>
</dbReference>
<feature type="domain" description="Trs120/TRAPPC9 N-terminal" evidence="4">
    <location>
        <begin position="6"/>
        <end position="331"/>
    </location>
</feature>
<evidence type="ECO:0000256" key="1">
    <source>
        <dbReference type="ARBA" id="ARBA00004555"/>
    </source>
</evidence>
<keyword evidence="10" id="KW-1185">Reference proteome</keyword>
<protein>
    <recommendedName>
        <fullName evidence="11">Hypercellular protein HypA</fullName>
    </recommendedName>
</protein>
<feature type="domain" description="Trs120/TRAPPC9 first Ig-like" evidence="6">
    <location>
        <begin position="670"/>
        <end position="861"/>
    </location>
</feature>
<evidence type="ECO:0000313" key="10">
    <source>
        <dbReference type="Proteomes" id="UP000027920"/>
    </source>
</evidence>
<feature type="compositionally biased region" description="Low complexity" evidence="3">
    <location>
        <begin position="1043"/>
        <end position="1055"/>
    </location>
</feature>
<evidence type="ECO:0000259" key="6">
    <source>
        <dbReference type="Pfam" id="PF26254"/>
    </source>
</evidence>
<dbReference type="InterPro" id="IPR058567">
    <property type="entry name" value="Ig_TRAPPC9_Trs120_3rd"/>
</dbReference>
<dbReference type="InterPro" id="IPR058564">
    <property type="entry name" value="TPR_TRAPPC9_Trs120"/>
</dbReference>
<dbReference type="InterPro" id="IPR058563">
    <property type="entry name" value="Trs120_TRAPPC9_N"/>
</dbReference>
<accession>A0A072PNK3</accession>